<keyword evidence="1" id="KW-1133">Transmembrane helix</keyword>
<dbReference type="Pfam" id="PF14332">
    <property type="entry name" value="DUF4388"/>
    <property type="match status" value="1"/>
</dbReference>
<sequence length="390" mass="43219">MSLSGNLNEFSVLETLQVIALQQKTGTLRIRSGKTEYGLHFRDGKLVGCQPENSNEPDAFLDTLLGLGQVGRDEERRIRLLAAERGVDLWRQIVESVKLEEETLEETRGLVLQGVLDRVLLWNKGRFEFESSPVPPISGPPWNVETAMLESMRRLDEAADLKSGGFPLTAVPDLVPNPPNTSFESENPVPASLERALLSRIDGKRNIAALIDTLKVAEYDVLTAIRDLRDQGTVRMESRATGSSVAQILIEQPMRLRSPALAGFLLVSCLGSLAVGFYAHKYTAETIRPEANRSAEKRLAVRNQTSILQGLEIFRQREGKYPDRLESLVDEGVWPAERAELLSDQTYELRADRTYAWNGVGSDDRISWDAIVMSSATDAESGKPGSTSRP</sequence>
<keyword evidence="1" id="KW-0812">Transmembrane</keyword>
<dbReference type="PANTHER" id="PTHR36304">
    <property type="entry name" value="DOMAIN GTPASE-ACTIVATING PROTEIN, PUTATIVE-RELATED-RELATED"/>
    <property type="match status" value="1"/>
</dbReference>
<organism evidence="3 4">
    <name type="scientific">Eiseniibacteriota bacterium</name>
    <dbReference type="NCBI Taxonomy" id="2212470"/>
    <lineage>
        <taxon>Bacteria</taxon>
        <taxon>Candidatus Eiseniibacteriota</taxon>
    </lineage>
</organism>
<protein>
    <submittedName>
        <fullName evidence="3">DUF4388 domain-containing protein</fullName>
    </submittedName>
</protein>
<dbReference type="PANTHER" id="PTHR36304:SF4">
    <property type="entry name" value="DUF4388 DOMAIN-CONTAINING PROTEIN"/>
    <property type="match status" value="1"/>
</dbReference>
<keyword evidence="1" id="KW-0472">Membrane</keyword>
<name>A0A956SC81_UNCEI</name>
<accession>A0A956SC81</accession>
<gene>
    <name evidence="3" type="ORF">KDA27_04835</name>
</gene>
<reference evidence="3" key="1">
    <citation type="submission" date="2020-04" db="EMBL/GenBank/DDBJ databases">
        <authorList>
            <person name="Zhang T."/>
        </authorList>
    </citation>
    <scope>NUCLEOTIDE SEQUENCE</scope>
    <source>
        <strain evidence="3">HKST-UBA02</strain>
    </source>
</reference>
<evidence type="ECO:0000259" key="2">
    <source>
        <dbReference type="Pfam" id="PF14332"/>
    </source>
</evidence>
<proteinExistence type="predicted"/>
<dbReference type="InterPro" id="IPR025497">
    <property type="entry name" value="PatA-like_N"/>
</dbReference>
<feature type="transmembrane region" description="Helical" evidence="1">
    <location>
        <begin position="260"/>
        <end position="279"/>
    </location>
</feature>
<dbReference type="AlphaFoldDB" id="A0A956SC81"/>
<feature type="domain" description="PatA-like N-terminal" evidence="2">
    <location>
        <begin position="4"/>
        <end position="158"/>
    </location>
</feature>
<dbReference type="Proteomes" id="UP000739538">
    <property type="component" value="Unassembled WGS sequence"/>
</dbReference>
<comment type="caution">
    <text evidence="3">The sequence shown here is derived from an EMBL/GenBank/DDBJ whole genome shotgun (WGS) entry which is preliminary data.</text>
</comment>
<evidence type="ECO:0000313" key="4">
    <source>
        <dbReference type="Proteomes" id="UP000739538"/>
    </source>
</evidence>
<evidence type="ECO:0000313" key="3">
    <source>
        <dbReference type="EMBL" id="MCA9755105.1"/>
    </source>
</evidence>
<reference evidence="3" key="2">
    <citation type="journal article" date="2021" name="Microbiome">
        <title>Successional dynamics and alternative stable states in a saline activated sludge microbial community over 9 years.</title>
        <authorList>
            <person name="Wang Y."/>
            <person name="Ye J."/>
            <person name="Ju F."/>
            <person name="Liu L."/>
            <person name="Boyd J.A."/>
            <person name="Deng Y."/>
            <person name="Parks D.H."/>
            <person name="Jiang X."/>
            <person name="Yin X."/>
            <person name="Woodcroft B.J."/>
            <person name="Tyson G.W."/>
            <person name="Hugenholtz P."/>
            <person name="Polz M.F."/>
            <person name="Zhang T."/>
        </authorList>
    </citation>
    <scope>NUCLEOTIDE SEQUENCE</scope>
    <source>
        <strain evidence="3">HKST-UBA02</strain>
    </source>
</reference>
<dbReference type="EMBL" id="JAGQHS010000015">
    <property type="protein sequence ID" value="MCA9755105.1"/>
    <property type="molecule type" value="Genomic_DNA"/>
</dbReference>
<evidence type="ECO:0000256" key="1">
    <source>
        <dbReference type="SAM" id="Phobius"/>
    </source>
</evidence>